<proteinExistence type="predicted"/>
<dbReference type="PANTHER" id="PTHR43685">
    <property type="entry name" value="GLYCOSYLTRANSFERASE"/>
    <property type="match status" value="1"/>
</dbReference>
<comment type="caution">
    <text evidence="2">The sequence shown here is derived from an EMBL/GenBank/DDBJ whole genome shotgun (WGS) entry which is preliminary data.</text>
</comment>
<dbReference type="EMBL" id="MPRK01000010">
    <property type="protein sequence ID" value="OOZ42841.1"/>
    <property type="molecule type" value="Genomic_DNA"/>
</dbReference>
<evidence type="ECO:0000313" key="3">
    <source>
        <dbReference type="Proteomes" id="UP000190198"/>
    </source>
</evidence>
<name>A0A1T2LCM1_9GAMM</name>
<feature type="domain" description="Glycosyltransferase 2-like" evidence="1">
    <location>
        <begin position="9"/>
        <end position="144"/>
    </location>
</feature>
<dbReference type="RefSeq" id="WP_078476059.1">
    <property type="nucleotide sequence ID" value="NZ_MPRK01000010.1"/>
</dbReference>
<protein>
    <recommendedName>
        <fullName evidence="1">Glycosyltransferase 2-like domain-containing protein</fullName>
    </recommendedName>
</protein>
<dbReference type="OrthoDB" id="9801954at2"/>
<dbReference type="InterPro" id="IPR001173">
    <property type="entry name" value="Glyco_trans_2-like"/>
</dbReference>
<reference evidence="2 3" key="1">
    <citation type="submission" date="2016-11" db="EMBL/GenBank/DDBJ databases">
        <title>Mixed transmission modes and dynamic genome evolution in an obligate animal-bacterial symbiosis.</title>
        <authorList>
            <person name="Russell S.L."/>
            <person name="Corbett-Detig R.B."/>
            <person name="Cavanaugh C.M."/>
        </authorList>
    </citation>
    <scope>NUCLEOTIDE SEQUENCE [LARGE SCALE GENOMIC DNA]</scope>
    <source>
        <strain evidence="2">Sp-SM6</strain>
    </source>
</reference>
<dbReference type="SUPFAM" id="SSF53448">
    <property type="entry name" value="Nucleotide-diphospho-sugar transferases"/>
    <property type="match status" value="1"/>
</dbReference>
<dbReference type="Pfam" id="PF00535">
    <property type="entry name" value="Glycos_transf_2"/>
    <property type="match status" value="1"/>
</dbReference>
<dbReference type="AlphaFoldDB" id="A0A1T2LCM1"/>
<sequence length="277" mass="32154">MNQGSKVTALVPAYESAGFIQETLDSLSAQTYDNFDVLVSVDVCDDDTYEICCRHAAADSRFKVIRVTGNRLGYVGNCNLLMRQAEADYVMLAFHDDLLEPTFTSKLCATLDSRPEAVLAFPDVHYTSVDGSEEIWQYKLLEEVKERVKRGRRIVYRLDRWWVPNRGMFRLERSRRIGGIKHHRANEFSVDLPWLFHMSLLGEFIRVPEVLCHKVRKPGSLSRSWDFTARQYFEVISSCMRELWNSELTTEEKMLLNADIMHILRELHSKIPQPEQS</sequence>
<keyword evidence="3" id="KW-1185">Reference proteome</keyword>
<dbReference type="CDD" id="cd00761">
    <property type="entry name" value="Glyco_tranf_GTA_type"/>
    <property type="match status" value="1"/>
</dbReference>
<evidence type="ECO:0000259" key="1">
    <source>
        <dbReference type="Pfam" id="PF00535"/>
    </source>
</evidence>
<evidence type="ECO:0000313" key="2">
    <source>
        <dbReference type="EMBL" id="OOZ42841.1"/>
    </source>
</evidence>
<dbReference type="InterPro" id="IPR029044">
    <property type="entry name" value="Nucleotide-diphossugar_trans"/>
</dbReference>
<dbReference type="Gene3D" id="3.90.550.10">
    <property type="entry name" value="Spore Coat Polysaccharide Biosynthesis Protein SpsA, Chain A"/>
    <property type="match status" value="1"/>
</dbReference>
<dbReference type="PANTHER" id="PTHR43685:SF2">
    <property type="entry name" value="GLYCOSYLTRANSFERASE 2-LIKE DOMAIN-CONTAINING PROTEIN"/>
    <property type="match status" value="1"/>
</dbReference>
<gene>
    <name evidence="2" type="ORF">BOW52_01240</name>
</gene>
<accession>A0A1T2LCM1</accession>
<organism evidence="2 3">
    <name type="scientific">Solemya elarraichensis gill symbiont</name>
    <dbReference type="NCBI Taxonomy" id="1918949"/>
    <lineage>
        <taxon>Bacteria</taxon>
        <taxon>Pseudomonadati</taxon>
        <taxon>Pseudomonadota</taxon>
        <taxon>Gammaproteobacteria</taxon>
        <taxon>sulfur-oxidizing symbionts</taxon>
    </lineage>
</organism>
<dbReference type="InterPro" id="IPR050834">
    <property type="entry name" value="Glycosyltransf_2"/>
</dbReference>
<dbReference type="Proteomes" id="UP000190198">
    <property type="component" value="Unassembled WGS sequence"/>
</dbReference>